<sequence>METTYSNDPLLLNLYRCCTAPGEWQTVLDRLCDEVGAHSAVMQAIAFADGHQGRTYWCAHDSRTDVQAYQALISDADNPRMDRRRGLPVIGRFVGDEQLFTGREDFRQQQRLQRQLADLGFGRFLGALLPIGGDRFMAMVLHRSVGNDTAFGDAERQRLAGLLPHFGQAAELSQSLHSERKLEQILSACLDRWQCGLVICDADGRVQWMNRPARDRIARDGVLHLRDGTLRAHGDKDALLRHALMPRSIAHGRATFLTLDHAYRQLHLAVQPLTRADGIADAGGALVMISDGNLAGEIPAAALAALFDLTEAEARLASALVQGDTLEQYAQRRGVSIGTVRYQLKQVLSKTGTNRQSELMRKVLCSAAAHAAGFQSAAAGMH</sequence>
<proteinExistence type="predicted"/>
<dbReference type="SMART" id="SM00421">
    <property type="entry name" value="HTH_LUXR"/>
    <property type="match status" value="1"/>
</dbReference>
<dbReference type="SUPFAM" id="SSF46894">
    <property type="entry name" value="C-terminal effector domain of the bipartite response regulators"/>
    <property type="match status" value="1"/>
</dbReference>
<keyword evidence="1" id="KW-0614">Plasmid</keyword>
<dbReference type="Gene3D" id="1.10.10.10">
    <property type="entry name" value="Winged helix-like DNA-binding domain superfamily/Winged helix DNA-binding domain"/>
    <property type="match status" value="1"/>
</dbReference>
<evidence type="ECO:0000313" key="1">
    <source>
        <dbReference type="EMBL" id="AYB58130.1"/>
    </source>
</evidence>
<dbReference type="InterPro" id="IPR016032">
    <property type="entry name" value="Sig_transdc_resp-reg_C-effctor"/>
</dbReference>
<dbReference type="InterPro" id="IPR035965">
    <property type="entry name" value="PAS-like_dom_sf"/>
</dbReference>
<dbReference type="InterPro" id="IPR036388">
    <property type="entry name" value="WH-like_DNA-bd_sf"/>
</dbReference>
<dbReference type="InterPro" id="IPR000792">
    <property type="entry name" value="Tscrpt_reg_LuxR_C"/>
</dbReference>
<reference evidence="1" key="1">
    <citation type="submission" date="2018-01" db="EMBL/GenBank/DDBJ databases">
        <title>Complete Genome Sequence of three strains from Ralstonia solanacearum ecotype Moko sequevar IIA-53 from Brazil.</title>
        <authorList>
            <person name="Silva J.R."/>
            <person name="Albuquerque G.M.R."/>
            <person name="Pais A.K.L."/>
            <person name="Silva A.M.F."/>
            <person name="Boiteux M.E.N.F."/>
            <person name="Souza E.B."/>
            <person name="Mariano R.L.R."/>
        </authorList>
    </citation>
    <scope>NUCLEOTIDE SEQUENCE [LARGE SCALE GENOMIC DNA]</scope>
    <source>
        <strain evidence="1">SFC</strain>
        <plasmid evidence="1">unnamed</plasmid>
    </source>
</reference>
<dbReference type="EMBL" id="CP026093">
    <property type="protein sequence ID" value="AYB58130.1"/>
    <property type="molecule type" value="Genomic_DNA"/>
</dbReference>
<accession>A0A5H2Q3D1</accession>
<dbReference type="AlphaFoldDB" id="A0A5H2Q3D1"/>
<dbReference type="GO" id="GO:0006355">
    <property type="term" value="P:regulation of DNA-templated transcription"/>
    <property type="evidence" value="ECO:0007669"/>
    <property type="project" value="InterPro"/>
</dbReference>
<dbReference type="SUPFAM" id="SSF55785">
    <property type="entry name" value="PYP-like sensor domain (PAS domain)"/>
    <property type="match status" value="1"/>
</dbReference>
<organism evidence="1">
    <name type="scientific">Ralstonia solanacearum</name>
    <name type="common">Pseudomonas solanacearum</name>
    <dbReference type="NCBI Taxonomy" id="305"/>
    <lineage>
        <taxon>Bacteria</taxon>
        <taxon>Pseudomonadati</taxon>
        <taxon>Pseudomonadota</taxon>
        <taxon>Betaproteobacteria</taxon>
        <taxon>Burkholderiales</taxon>
        <taxon>Burkholderiaceae</taxon>
        <taxon>Ralstonia</taxon>
        <taxon>Ralstonia solanacearum species complex</taxon>
    </lineage>
</organism>
<protein>
    <submittedName>
        <fullName evidence="1">Helix-turn-helix transcriptional regulator</fullName>
    </submittedName>
</protein>
<dbReference type="GO" id="GO:0003677">
    <property type="term" value="F:DNA binding"/>
    <property type="evidence" value="ECO:0007669"/>
    <property type="project" value="InterPro"/>
</dbReference>
<dbReference type="RefSeq" id="WP_014618876.1">
    <property type="nucleotide sequence ID" value="NZ_CDLS01000001.1"/>
</dbReference>
<name>A0A5H2Q3D1_RALSL</name>
<gene>
    <name evidence="1" type="ORF">C2L97_19200</name>
</gene>
<dbReference type="GeneID" id="61364303"/>
<geneLocation type="plasmid" evidence="1">
    <name>unnamed</name>
</geneLocation>